<evidence type="ECO:0000313" key="6">
    <source>
        <dbReference type="Proteomes" id="UP000249497"/>
    </source>
</evidence>
<evidence type="ECO:0000256" key="3">
    <source>
        <dbReference type="SAM" id="MobiDB-lite"/>
    </source>
</evidence>
<dbReference type="Proteomes" id="UP000249497">
    <property type="component" value="Unassembled WGS sequence"/>
</dbReference>
<name>A0A8T8WR66_ASPJA</name>
<evidence type="ECO:0000259" key="4">
    <source>
        <dbReference type="Pfam" id="PF16679"/>
    </source>
</evidence>
<feature type="domain" description="DNA replication factor Cdt1 C-terminal" evidence="4">
    <location>
        <begin position="391"/>
        <end position="498"/>
    </location>
</feature>
<protein>
    <recommendedName>
        <fullName evidence="4">DNA replication factor Cdt1 C-terminal domain-containing protein</fullName>
    </recommendedName>
</protein>
<evidence type="ECO:0000256" key="1">
    <source>
        <dbReference type="ARBA" id="ARBA00008356"/>
    </source>
</evidence>
<accession>A0A8T8WR66</accession>
<dbReference type="OrthoDB" id="341730at2759"/>
<dbReference type="GeneID" id="37176406"/>
<proteinExistence type="inferred from homology"/>
<keyword evidence="2" id="KW-0131">Cell cycle</keyword>
<comment type="similarity">
    <text evidence="1">Belongs to the Cdt1 family.</text>
</comment>
<sequence length="537" mass="58738">MPRTSARLAALPRGQVGIQTFARATKPGATTPQSLVDTKKQLQQQQQQQQQPLPSTTKSTISPTTTAHLSISPSKKRKLHELHNVTCGGGQPTTQEAGKPGLPADAKDVPEAATPSRTLRLGELALNTPRSGHYARPAAREEDGDDIPTSPSKRAATHNRTTSVLLPRKASVVTVDTRVVERPACVDDLVALYSAFQKAVSIHMMHNGVNRPADLRELLPSIQRIWKKRKVVVKDLQRLLWVMEQDDQSTSSWSLSSFSFRIANYGLGRVCLEKLAAADGTNAPLSAAPVRSDDSGELQERFEQTVDLLWEKALDAADGDAEKVDFVGTLGVSAIHESLVPFTTFRKGQQRLQDLKGGVIKVKTEKLRADGQEDFVPAKSLDAASTRKKGLLERIKDKQLRQAKLPPPPTKDMLLQRAAAERVEEVAGVLALLRPKGYTGNGAKAVMTAQRTPFRMETIVQNVKDSLRNPVADREVEICLEILAREDVAGQWVNIVMVNQLKSVVLKSCADVQPKEIAARVAPLKIGWEQAGEAPRK</sequence>
<dbReference type="AlphaFoldDB" id="A0A8T8WR66"/>
<gene>
    <name evidence="5" type="ORF">BO86DRAFT_391979</name>
</gene>
<evidence type="ECO:0000256" key="2">
    <source>
        <dbReference type="ARBA" id="ARBA00023306"/>
    </source>
</evidence>
<dbReference type="RefSeq" id="XP_025524054.1">
    <property type="nucleotide sequence ID" value="XM_025672714.1"/>
</dbReference>
<dbReference type="InterPro" id="IPR038090">
    <property type="entry name" value="Cdt1_C_WH_dom_sf"/>
</dbReference>
<keyword evidence="6" id="KW-1185">Reference proteome</keyword>
<dbReference type="Gene3D" id="1.10.10.1420">
    <property type="entry name" value="DNA replication factor Cdt1, C-terminal WH domain"/>
    <property type="match status" value="1"/>
</dbReference>
<feature type="compositionally biased region" description="Low complexity" evidence="3">
    <location>
        <begin position="41"/>
        <end position="66"/>
    </location>
</feature>
<feature type="region of interest" description="Disordered" evidence="3">
    <location>
        <begin position="24"/>
        <end position="162"/>
    </location>
</feature>
<dbReference type="EMBL" id="KZ824830">
    <property type="protein sequence ID" value="RAH78160.1"/>
    <property type="molecule type" value="Genomic_DNA"/>
</dbReference>
<dbReference type="Pfam" id="PF16679">
    <property type="entry name" value="CDT1_C"/>
    <property type="match status" value="1"/>
</dbReference>
<reference evidence="5 6" key="1">
    <citation type="submission" date="2018-02" db="EMBL/GenBank/DDBJ databases">
        <title>The genomes of Aspergillus section Nigri reveals drivers in fungal speciation.</title>
        <authorList>
            <consortium name="DOE Joint Genome Institute"/>
            <person name="Vesth T.C."/>
            <person name="Nybo J."/>
            <person name="Theobald S."/>
            <person name="Brandl J."/>
            <person name="Frisvad J.C."/>
            <person name="Nielsen K.F."/>
            <person name="Lyhne E.K."/>
            <person name="Kogle M.E."/>
            <person name="Kuo A."/>
            <person name="Riley R."/>
            <person name="Clum A."/>
            <person name="Nolan M."/>
            <person name="Lipzen A."/>
            <person name="Salamov A."/>
            <person name="Henrissat B."/>
            <person name="Wiebenga A."/>
            <person name="De vries R.P."/>
            <person name="Grigoriev I.V."/>
            <person name="Mortensen U.H."/>
            <person name="Andersen M.R."/>
            <person name="Baker S.E."/>
        </authorList>
    </citation>
    <scope>NUCLEOTIDE SEQUENCE [LARGE SCALE GENOMIC DNA]</scope>
    <source>
        <strain evidence="5 6">CBS 114.51</strain>
    </source>
</reference>
<evidence type="ECO:0000313" key="5">
    <source>
        <dbReference type="EMBL" id="RAH78160.1"/>
    </source>
</evidence>
<dbReference type="Pfam" id="PF26121">
    <property type="entry name" value="HTH_CDT1"/>
    <property type="match status" value="1"/>
</dbReference>
<organism evidence="5 6">
    <name type="scientific">Aspergillus japonicus CBS 114.51</name>
    <dbReference type="NCBI Taxonomy" id="1448312"/>
    <lineage>
        <taxon>Eukaryota</taxon>
        <taxon>Fungi</taxon>
        <taxon>Dikarya</taxon>
        <taxon>Ascomycota</taxon>
        <taxon>Pezizomycotina</taxon>
        <taxon>Eurotiomycetes</taxon>
        <taxon>Eurotiomycetidae</taxon>
        <taxon>Eurotiales</taxon>
        <taxon>Aspergillaceae</taxon>
        <taxon>Aspergillus</taxon>
        <taxon>Aspergillus subgen. Circumdati</taxon>
    </lineage>
</organism>
<dbReference type="InterPro" id="IPR032054">
    <property type="entry name" value="Cdt1_C"/>
</dbReference>